<comment type="caution">
    <text evidence="1">The sequence shown here is derived from an EMBL/GenBank/DDBJ whole genome shotgun (WGS) entry which is preliminary data.</text>
</comment>
<protein>
    <submittedName>
        <fullName evidence="1">Uncharacterized protein</fullName>
    </submittedName>
</protein>
<reference evidence="1" key="1">
    <citation type="journal article" date="2020" name="mSystems">
        <title>Genome- and Community-Level Interaction Insights into Carbon Utilization and Element Cycling Functions of Hydrothermarchaeota in Hydrothermal Sediment.</title>
        <authorList>
            <person name="Zhou Z."/>
            <person name="Liu Y."/>
            <person name="Xu W."/>
            <person name="Pan J."/>
            <person name="Luo Z.H."/>
            <person name="Li M."/>
        </authorList>
    </citation>
    <scope>NUCLEOTIDE SEQUENCE [LARGE SCALE GENOMIC DNA]</scope>
    <source>
        <strain evidence="1">SpSt-289</strain>
    </source>
</reference>
<accession>A0A7C1FDY3</accession>
<sequence length="99" mass="11336">MKAMLYLRGKEEPAAILDEVKIVTMNDNHKLSPTRVMFRTRKFNAGRTMTELYRDEKMHVRFEDGRSADVLLQHFSLDTEGNTVGVLRVLGEIVEAEPA</sequence>
<evidence type="ECO:0000313" key="1">
    <source>
        <dbReference type="EMBL" id="HDX30259.1"/>
    </source>
</evidence>
<name>A0A7C1FDY3_9CHLR</name>
<dbReference type="EMBL" id="DSMG01000031">
    <property type="protein sequence ID" value="HDX30259.1"/>
    <property type="molecule type" value="Genomic_DNA"/>
</dbReference>
<gene>
    <name evidence="1" type="ORF">ENQ20_02065</name>
</gene>
<organism evidence="1">
    <name type="scientific">Caldilinea aerophila</name>
    <dbReference type="NCBI Taxonomy" id="133453"/>
    <lineage>
        <taxon>Bacteria</taxon>
        <taxon>Bacillati</taxon>
        <taxon>Chloroflexota</taxon>
        <taxon>Caldilineae</taxon>
        <taxon>Caldilineales</taxon>
        <taxon>Caldilineaceae</taxon>
        <taxon>Caldilinea</taxon>
    </lineage>
</organism>
<proteinExistence type="predicted"/>
<dbReference type="AlphaFoldDB" id="A0A7C1FDY3"/>